<dbReference type="SUPFAM" id="SSF47370">
    <property type="entry name" value="Bromodomain"/>
    <property type="match status" value="1"/>
</dbReference>
<feature type="compositionally biased region" description="Low complexity" evidence="3">
    <location>
        <begin position="33"/>
        <end position="43"/>
    </location>
</feature>
<proteinExistence type="predicted"/>
<gene>
    <name evidence="5" type="ORF">DCAR_013928</name>
</gene>
<dbReference type="PROSITE" id="PS50014">
    <property type="entry name" value="BROMODOMAIN_2"/>
    <property type="match status" value="1"/>
</dbReference>
<comment type="caution">
    <text evidence="5">The sequence shown here is derived from an EMBL/GenBank/DDBJ whole genome shotgun (WGS) entry which is preliminary data.</text>
</comment>
<dbReference type="InterPro" id="IPR001487">
    <property type="entry name" value="Bromodomain"/>
</dbReference>
<feature type="region of interest" description="Disordered" evidence="3">
    <location>
        <begin position="1"/>
        <end position="119"/>
    </location>
</feature>
<dbReference type="PANTHER" id="PTHR22881:SF11">
    <property type="entry name" value="BROMODOMAIN-CONTAINING PROTEIN DDB_G0270170-LIKE ISOFORM X1"/>
    <property type="match status" value="1"/>
</dbReference>
<dbReference type="EMBL" id="LNRQ01000004">
    <property type="protein sequence ID" value="KZM98710.1"/>
    <property type="molecule type" value="Genomic_DNA"/>
</dbReference>
<dbReference type="Gramene" id="KZM98710">
    <property type="protein sequence ID" value="KZM98710"/>
    <property type="gene ID" value="DCAR_013928"/>
</dbReference>
<dbReference type="SMART" id="SM00297">
    <property type="entry name" value="BROMO"/>
    <property type="match status" value="1"/>
</dbReference>
<evidence type="ECO:0000256" key="1">
    <source>
        <dbReference type="ARBA" id="ARBA00023117"/>
    </source>
</evidence>
<dbReference type="PANTHER" id="PTHR22881">
    <property type="entry name" value="BROMODOMAIN CONTAINING PROTEIN"/>
    <property type="match status" value="1"/>
</dbReference>
<feature type="compositionally biased region" description="Acidic residues" evidence="3">
    <location>
        <begin position="88"/>
        <end position="98"/>
    </location>
</feature>
<dbReference type="OMA" id="HGIYERV"/>
<accession>A0A162AC80</accession>
<keyword evidence="1 2" id="KW-0103">Bromodomain</keyword>
<sequence>MGKVSSPQLPLHSPEMNKPVKKKGRPSLKQQKPINPSSSSSPNRNRKSSRRHNSPELPSDDDDEREKKKVKLVVRLPQSSQQQHSDNSSDDDDEEENFVENPETKSIINFDRSGDKDAQQENDIKPADILHGSSLGTGPTTPLPDKKLLVFILGRLQKKDTYGVFSEPVDPNELPDYHETIKHPMDFGTVRRKLDSGSYLNLEQLEADVLLICSNAMQYNSSDTVYFRQARSIQELAKRDFENLRHEGDDGELRPKVVRRGRPPSKHLKKLPTNTSIVLYSPETSSGANLAKSGGPRALATAQSLALVAAESPALATAEENTNGSGGYNLRRAPMSNKFQSNNAALSSHRSRNSGNYSEWLADWNDEFPASILRADMKYGKKLVLIDETRRETYKQFHPTSFGHEPSLLSDLGGDTKQLMPVGLHMEHSYARSVARFAADLGPVVWKIASKKIASVLPQGMKFGPGYVGEREAPFQSPFSTSSSLACEANISSPVPPSRSGVNVVPASGFQDGKDLTETSRKMNCQNELAGSQGTPLSGIRPGQSVHMPNKNVFHDGRNGLNGVLGCSIPSQMGSIRPGMTSGHSGLAEASQVPSMVPKSDSTSPLAVANHNNSEKRECIENARTLNSGPYTERKQSWQAVSSHPIQYSSAAQPDLNVRLQAPSSPSSGFRVGSPQQPDLALQL</sequence>
<feature type="region of interest" description="Disordered" evidence="3">
    <location>
        <begin position="659"/>
        <end position="684"/>
    </location>
</feature>
<dbReference type="InterPro" id="IPR036427">
    <property type="entry name" value="Bromodomain-like_sf"/>
</dbReference>
<name>A0A162AC80_DAUCS</name>
<dbReference type="PROSITE" id="PS00633">
    <property type="entry name" value="BROMODOMAIN_1"/>
    <property type="match status" value="1"/>
</dbReference>
<organism evidence="5">
    <name type="scientific">Daucus carota subsp. sativus</name>
    <name type="common">Carrot</name>
    <dbReference type="NCBI Taxonomy" id="79200"/>
    <lineage>
        <taxon>Eukaryota</taxon>
        <taxon>Viridiplantae</taxon>
        <taxon>Streptophyta</taxon>
        <taxon>Embryophyta</taxon>
        <taxon>Tracheophyta</taxon>
        <taxon>Spermatophyta</taxon>
        <taxon>Magnoliopsida</taxon>
        <taxon>eudicotyledons</taxon>
        <taxon>Gunneridae</taxon>
        <taxon>Pentapetalae</taxon>
        <taxon>asterids</taxon>
        <taxon>campanulids</taxon>
        <taxon>Apiales</taxon>
        <taxon>Apiaceae</taxon>
        <taxon>Apioideae</taxon>
        <taxon>Scandiceae</taxon>
        <taxon>Daucinae</taxon>
        <taxon>Daucus</taxon>
        <taxon>Daucus sect. Daucus</taxon>
    </lineage>
</organism>
<dbReference type="Gene3D" id="1.20.920.10">
    <property type="entry name" value="Bromodomain-like"/>
    <property type="match status" value="1"/>
</dbReference>
<dbReference type="CDD" id="cd04369">
    <property type="entry name" value="Bromodomain"/>
    <property type="match status" value="1"/>
</dbReference>
<dbReference type="OrthoDB" id="21449at2759"/>
<dbReference type="InterPro" id="IPR051831">
    <property type="entry name" value="Bromodomain_contain_prot"/>
</dbReference>
<evidence type="ECO:0000256" key="2">
    <source>
        <dbReference type="PROSITE-ProRule" id="PRU00035"/>
    </source>
</evidence>
<dbReference type="AlphaFoldDB" id="A0A162AC80"/>
<protein>
    <recommendedName>
        <fullName evidence="4">Bromo domain-containing protein</fullName>
    </recommendedName>
</protein>
<dbReference type="InterPro" id="IPR018359">
    <property type="entry name" value="Bromodomain_CS"/>
</dbReference>
<dbReference type="KEGG" id="dcr:108219408"/>
<evidence type="ECO:0000259" key="4">
    <source>
        <dbReference type="PROSITE" id="PS50014"/>
    </source>
</evidence>
<evidence type="ECO:0000313" key="5">
    <source>
        <dbReference type="EMBL" id="KZM98710.1"/>
    </source>
</evidence>
<dbReference type="PRINTS" id="PR00503">
    <property type="entry name" value="BROMODOMAIN"/>
</dbReference>
<feature type="compositionally biased region" description="Low complexity" evidence="3">
    <location>
        <begin position="73"/>
        <end position="86"/>
    </location>
</feature>
<feature type="domain" description="Bromo" evidence="4">
    <location>
        <begin position="157"/>
        <end position="227"/>
    </location>
</feature>
<dbReference type="STRING" id="79200.A0A162AC80"/>
<feature type="region of interest" description="Disordered" evidence="3">
    <location>
        <begin position="575"/>
        <end position="615"/>
    </location>
</feature>
<evidence type="ECO:0000256" key="3">
    <source>
        <dbReference type="SAM" id="MobiDB-lite"/>
    </source>
</evidence>
<dbReference type="Pfam" id="PF00439">
    <property type="entry name" value="Bromodomain"/>
    <property type="match status" value="1"/>
</dbReference>
<reference evidence="5" key="1">
    <citation type="journal article" date="2016" name="Nat. Genet.">
        <title>A high-quality carrot genome assembly provides new insights into carotenoid accumulation and asterid genome evolution.</title>
        <authorList>
            <person name="Iorizzo M."/>
            <person name="Ellison S."/>
            <person name="Senalik D."/>
            <person name="Zeng P."/>
            <person name="Satapoomin P."/>
            <person name="Huang J."/>
            <person name="Bowman M."/>
            <person name="Iovene M."/>
            <person name="Sanseverino W."/>
            <person name="Cavagnaro P."/>
            <person name="Yildiz M."/>
            <person name="Macko-Podgorni A."/>
            <person name="Moranska E."/>
            <person name="Grzebelus E."/>
            <person name="Grzebelus D."/>
            <person name="Ashrafi H."/>
            <person name="Zheng Z."/>
            <person name="Cheng S."/>
            <person name="Spooner D."/>
            <person name="Van Deynze A."/>
            <person name="Simon P."/>
        </authorList>
    </citation>
    <scope>NUCLEOTIDE SEQUENCE [LARGE SCALE GENOMIC DNA]</scope>
    <source>
        <tissue evidence="5">Leaf</tissue>
    </source>
</reference>